<sequence length="340" mass="38929">MQRTLSFLFTPLLLLGCSFDDLPDFLIPVKVDYDQEMRYLVEDISNYAKGINRHFIIVPQNGIELITTTTTTTGTVDNAYVNSATGIAQESVFFGQDGVDQPTSPSETKRLQTYLNLAKDKSNVILVTDFANTNNNIDKSYKDNKDAGYISFAADQMALNTIPPYPPEPFNVNSRNVDELYEAHNFLNLTNPDMYSTPQEFVDKLSETDYDLLIIDFFFKREPYTEAQIKQLKVKSNGARRLLMAYVNIGEAQENRYYWQSFWYTNPPDWLLGPVPGETGNYYVEYWKKGWQDIIYGNNESYIFKIVDAGFDGAYMDGIDVFEYFDSMETTDAELEGASE</sequence>
<dbReference type="Pfam" id="PF03537">
    <property type="entry name" value="Glyco_hydro_114"/>
    <property type="match status" value="1"/>
</dbReference>
<reference evidence="2 3" key="1">
    <citation type="submission" date="2024-08" db="EMBL/GenBank/DDBJ databases">
        <authorList>
            <person name="Ishaq N."/>
        </authorList>
    </citation>
    <scope>NUCLEOTIDE SEQUENCE [LARGE SCALE GENOMIC DNA]</scope>
    <source>
        <strain evidence="2 3">DSM 18651</strain>
    </source>
</reference>
<dbReference type="Gene3D" id="3.20.20.70">
    <property type="entry name" value="Aldolase class I"/>
    <property type="match status" value="2"/>
</dbReference>
<evidence type="ECO:0000313" key="3">
    <source>
        <dbReference type="Proteomes" id="UP001569428"/>
    </source>
</evidence>
<dbReference type="PRINTS" id="PR01545">
    <property type="entry name" value="THEMAYE10DUF"/>
</dbReference>
<dbReference type="InterPro" id="IPR004352">
    <property type="entry name" value="GH114_TIM-barrel"/>
</dbReference>
<dbReference type="InterPro" id="IPR017853">
    <property type="entry name" value="GH"/>
</dbReference>
<comment type="caution">
    <text evidence="2">The sequence shown here is derived from an EMBL/GenBank/DDBJ whole genome shotgun (WGS) entry which is preliminary data.</text>
</comment>
<dbReference type="PROSITE" id="PS51257">
    <property type="entry name" value="PROKAR_LIPOPROTEIN"/>
    <property type="match status" value="1"/>
</dbReference>
<dbReference type="PANTHER" id="PTHR35882">
    <property type="entry name" value="PELA"/>
    <property type="match status" value="1"/>
</dbReference>
<dbReference type="InterPro" id="IPR013785">
    <property type="entry name" value="Aldolase_TIM"/>
</dbReference>
<dbReference type="SUPFAM" id="SSF51445">
    <property type="entry name" value="(Trans)glycosidases"/>
    <property type="match status" value="1"/>
</dbReference>
<gene>
    <name evidence="2" type="ORF">ACCI49_17775</name>
</gene>
<evidence type="ECO:0000259" key="1">
    <source>
        <dbReference type="Pfam" id="PF03537"/>
    </source>
</evidence>
<dbReference type="PANTHER" id="PTHR35882:SF2">
    <property type="entry name" value="PELA"/>
    <property type="match status" value="1"/>
</dbReference>
<dbReference type="EMBL" id="JBGMEK010000053">
    <property type="protein sequence ID" value="MFA0812766.1"/>
    <property type="molecule type" value="Genomic_DNA"/>
</dbReference>
<name>A0ABV4P3R2_9GAMM</name>
<dbReference type="Proteomes" id="UP001569428">
    <property type="component" value="Unassembled WGS sequence"/>
</dbReference>
<evidence type="ECO:0000313" key="2">
    <source>
        <dbReference type="EMBL" id="MFA0812766.1"/>
    </source>
</evidence>
<accession>A0ABV4P3R2</accession>
<dbReference type="RefSeq" id="WP_371840486.1">
    <property type="nucleotide sequence ID" value="NZ_JBGMEK010000053.1"/>
</dbReference>
<keyword evidence="3" id="KW-1185">Reference proteome</keyword>
<protein>
    <submittedName>
        <fullName evidence="2">Endo alpha-1,4 polygalactosaminidase</fullName>
    </submittedName>
</protein>
<dbReference type="InterPro" id="IPR016062">
    <property type="entry name" value="TM1410-rel"/>
</dbReference>
<feature type="domain" description="Glycoside-hydrolase family GH114 TIM-barrel" evidence="1">
    <location>
        <begin position="211"/>
        <end position="325"/>
    </location>
</feature>
<proteinExistence type="predicted"/>
<organism evidence="2 3">
    <name type="scientific">Microbulbifer epialgicus</name>
    <dbReference type="NCBI Taxonomy" id="393907"/>
    <lineage>
        <taxon>Bacteria</taxon>
        <taxon>Pseudomonadati</taxon>
        <taxon>Pseudomonadota</taxon>
        <taxon>Gammaproteobacteria</taxon>
        <taxon>Cellvibrionales</taxon>
        <taxon>Microbulbiferaceae</taxon>
        <taxon>Microbulbifer</taxon>
    </lineage>
</organism>